<evidence type="ECO:0000256" key="3">
    <source>
        <dbReference type="ARBA" id="ARBA00022917"/>
    </source>
</evidence>
<name>C1C248_CALCM</name>
<keyword evidence="3 5" id="KW-0648">Protein biosynthesis</keyword>
<dbReference type="Gene3D" id="1.20.1050.10">
    <property type="match status" value="1"/>
</dbReference>
<accession>C1C248</accession>
<gene>
    <name evidence="10" type="primary">EF1G</name>
</gene>
<dbReference type="AlphaFoldDB" id="C1C248"/>
<dbReference type="PROSITE" id="PS50040">
    <property type="entry name" value="EF1G_C"/>
    <property type="match status" value="1"/>
</dbReference>
<dbReference type="InterPro" id="IPR010987">
    <property type="entry name" value="Glutathione-S-Trfase_C-like"/>
</dbReference>
<dbReference type="InterPro" id="IPR036249">
    <property type="entry name" value="Thioredoxin-like_sf"/>
</dbReference>
<feature type="domain" description="EF-1-gamma C-terminal" evidence="7">
    <location>
        <begin position="265"/>
        <end position="424"/>
    </location>
</feature>
<feature type="domain" description="GST C-terminal" evidence="9">
    <location>
        <begin position="90"/>
        <end position="223"/>
    </location>
</feature>
<dbReference type="SFLD" id="SFLDG00358">
    <property type="entry name" value="Main_(cytGST)"/>
    <property type="match status" value="1"/>
</dbReference>
<evidence type="ECO:0000256" key="2">
    <source>
        <dbReference type="ARBA" id="ARBA00022768"/>
    </source>
</evidence>
<dbReference type="PANTHER" id="PTHR43986:SF1">
    <property type="entry name" value="ELONGATION FACTOR 1-GAMMA"/>
    <property type="match status" value="1"/>
</dbReference>
<dbReference type="GO" id="GO:0003746">
    <property type="term" value="F:translation elongation factor activity"/>
    <property type="evidence" value="ECO:0007669"/>
    <property type="project" value="UniProtKB-UniRule"/>
</dbReference>
<dbReference type="PANTHER" id="PTHR43986">
    <property type="entry name" value="ELONGATION FACTOR 1-GAMMA"/>
    <property type="match status" value="1"/>
</dbReference>
<evidence type="ECO:0000256" key="5">
    <source>
        <dbReference type="PROSITE-ProRule" id="PRU00519"/>
    </source>
</evidence>
<dbReference type="Pfam" id="PF00043">
    <property type="entry name" value="GST_C"/>
    <property type="match status" value="1"/>
</dbReference>
<evidence type="ECO:0000256" key="4">
    <source>
        <dbReference type="ARBA" id="ARBA00030426"/>
    </source>
</evidence>
<evidence type="ECO:0000256" key="1">
    <source>
        <dbReference type="ARBA" id="ARBA00022218"/>
    </source>
</evidence>
<keyword evidence="2 5" id="KW-0251">Elongation factor</keyword>
<dbReference type="InterPro" id="IPR036282">
    <property type="entry name" value="Glutathione-S-Trfase_C_sf"/>
</dbReference>
<dbReference type="InterPro" id="IPR040079">
    <property type="entry name" value="Glutathione_S-Trfase"/>
</dbReference>
<dbReference type="Gene3D" id="3.30.70.1010">
    <property type="entry name" value="Translation elongation factor EF1B, gamma chain, conserved domain"/>
    <property type="match status" value="1"/>
</dbReference>
<protein>
    <recommendedName>
        <fullName evidence="1">Elongation factor 1-gamma</fullName>
    </recommendedName>
    <alternativeName>
        <fullName evidence="4">eEF-1B gamma</fullName>
    </alternativeName>
</protein>
<reference evidence="10" key="1">
    <citation type="submission" date="2009-03" db="EMBL/GenBank/DDBJ databases">
        <title>Caligus clemensi ESTs and full-length cDNAs.</title>
        <authorList>
            <person name="Yasuike M."/>
            <person name="von Schalburg K."/>
            <person name="Cooper G."/>
            <person name="Leong J."/>
            <person name="Jones S.R.M."/>
            <person name="Koop B.F."/>
        </authorList>
    </citation>
    <scope>NUCLEOTIDE SEQUENCE</scope>
    <source>
        <tissue evidence="10">Whole</tissue>
    </source>
</reference>
<dbReference type="SUPFAM" id="SSF52833">
    <property type="entry name" value="Thioredoxin-like"/>
    <property type="match status" value="1"/>
</dbReference>
<evidence type="ECO:0000259" key="7">
    <source>
        <dbReference type="PROSITE" id="PS50040"/>
    </source>
</evidence>
<dbReference type="FunFam" id="3.30.70.1010:FF:000001">
    <property type="entry name" value="Elongation factor 1-gamma 1"/>
    <property type="match status" value="1"/>
</dbReference>
<dbReference type="FunFam" id="1.20.1050.10:FF:000006">
    <property type="entry name" value="Elongation factor 1 gamma"/>
    <property type="match status" value="1"/>
</dbReference>
<dbReference type="Pfam" id="PF02798">
    <property type="entry name" value="GST_N"/>
    <property type="match status" value="1"/>
</dbReference>
<evidence type="ECO:0000259" key="9">
    <source>
        <dbReference type="PROSITE" id="PS50405"/>
    </source>
</evidence>
<evidence type="ECO:0000256" key="6">
    <source>
        <dbReference type="SAM" id="MobiDB-lite"/>
    </source>
</evidence>
<feature type="region of interest" description="Disordered" evidence="6">
    <location>
        <begin position="236"/>
        <end position="265"/>
    </location>
</feature>
<proteinExistence type="evidence at transcript level"/>
<dbReference type="Pfam" id="PF00647">
    <property type="entry name" value="EF1G"/>
    <property type="match status" value="1"/>
</dbReference>
<dbReference type="GO" id="GO:0005634">
    <property type="term" value="C:nucleus"/>
    <property type="evidence" value="ECO:0007669"/>
    <property type="project" value="TreeGrafter"/>
</dbReference>
<dbReference type="InterPro" id="IPR036433">
    <property type="entry name" value="EF1B_G_C_sf"/>
</dbReference>
<organism evidence="10">
    <name type="scientific">Caligus clemensi</name>
    <name type="common">Sea louse</name>
    <dbReference type="NCBI Taxonomy" id="344056"/>
    <lineage>
        <taxon>Eukaryota</taxon>
        <taxon>Metazoa</taxon>
        <taxon>Ecdysozoa</taxon>
        <taxon>Arthropoda</taxon>
        <taxon>Crustacea</taxon>
        <taxon>Multicrustacea</taxon>
        <taxon>Hexanauplia</taxon>
        <taxon>Copepoda</taxon>
        <taxon>Siphonostomatoida</taxon>
        <taxon>Caligidae</taxon>
        <taxon>Caligus</taxon>
    </lineage>
</organism>
<evidence type="ECO:0000313" key="10">
    <source>
        <dbReference type="EMBL" id="ACO15351.1"/>
    </source>
</evidence>
<dbReference type="InterPro" id="IPR004045">
    <property type="entry name" value="Glutathione_S-Trfase_N"/>
</dbReference>
<dbReference type="InterPro" id="IPR004046">
    <property type="entry name" value="GST_C"/>
</dbReference>
<dbReference type="PROSITE" id="PS50404">
    <property type="entry name" value="GST_NTER"/>
    <property type="match status" value="1"/>
</dbReference>
<dbReference type="CDD" id="cd03044">
    <property type="entry name" value="GST_N_EF1Bgamma"/>
    <property type="match status" value="1"/>
</dbReference>
<dbReference type="InterPro" id="IPR050802">
    <property type="entry name" value="EF-GSTs"/>
</dbReference>
<dbReference type="SUPFAM" id="SSF47616">
    <property type="entry name" value="GST C-terminal domain-like"/>
    <property type="match status" value="1"/>
</dbReference>
<dbReference type="GO" id="GO:0005737">
    <property type="term" value="C:cytoplasm"/>
    <property type="evidence" value="ECO:0007669"/>
    <property type="project" value="TreeGrafter"/>
</dbReference>
<sequence length="424" mass="47740">MSPSASGTLYTYPGNFRAQKILITAKYSDKSLKIAPNFTFGESNTEESFLKKFPSGKVPAFESSDRSVCLSESNAICAYLSSASLSGGDSALNKALVLQWIEFADASITPAACTWVFPTLGAMNYNKNATEKAKEDVKKALKVLDTHLLKNTFTVGERISLADISLTTALLSLYTQVMDPDFRYPFPNVTRWFNTMVNQPKVKEVLGTVTLCSEMAEFNAEKFKALSLSVPKKAAPAAKEPTKKKAPEPKSAAPATEEVPDMPKPKDPFASYPVGTFDLDDFKRFYSNNDEVDSIPYFWEKFDKENYSIWYCDYKYADELAMVFMSCNLIGGMFQRIEKLKKNAFASVCLFGENNNSPIPGIWVWRGHDLAFELSDDWKIDYASYNWTKLDANSDETKKLVEQYMKWEGTDKEGRKFNQGKIFK</sequence>
<dbReference type="SMART" id="SM01183">
    <property type="entry name" value="EF1G"/>
    <property type="match status" value="1"/>
</dbReference>
<evidence type="ECO:0000259" key="8">
    <source>
        <dbReference type="PROSITE" id="PS50404"/>
    </source>
</evidence>
<feature type="domain" description="GST N-terminal" evidence="8">
    <location>
        <begin position="5"/>
        <end position="88"/>
    </location>
</feature>
<dbReference type="SFLD" id="SFLDS00019">
    <property type="entry name" value="Glutathione_Transferase_(cytos"/>
    <property type="match status" value="1"/>
</dbReference>
<dbReference type="Gene3D" id="3.40.30.10">
    <property type="entry name" value="Glutaredoxin"/>
    <property type="match status" value="1"/>
</dbReference>
<dbReference type="SUPFAM" id="SSF89942">
    <property type="entry name" value="eEF1-gamma domain"/>
    <property type="match status" value="1"/>
</dbReference>
<dbReference type="PROSITE" id="PS50405">
    <property type="entry name" value="GST_CTER"/>
    <property type="match status" value="1"/>
</dbReference>
<dbReference type="EMBL" id="BT080927">
    <property type="protein sequence ID" value="ACO15351.1"/>
    <property type="molecule type" value="mRNA"/>
</dbReference>
<dbReference type="FunFam" id="3.40.30.10:FF:000233">
    <property type="entry name" value="Elongation factor 1-gamma"/>
    <property type="match status" value="1"/>
</dbReference>
<dbReference type="CDD" id="cd03181">
    <property type="entry name" value="GST_C_EF1Bgamma_like"/>
    <property type="match status" value="1"/>
</dbReference>
<dbReference type="InterPro" id="IPR001662">
    <property type="entry name" value="EF1B_G_C"/>
</dbReference>